<name>A0A1R2CNY2_9CILI</name>
<protein>
    <recommendedName>
        <fullName evidence="6">Phosphodiesterase</fullName>
        <ecNumber evidence="6">3.1.4.-</ecNumber>
    </recommendedName>
</protein>
<evidence type="ECO:0000256" key="3">
    <source>
        <dbReference type="ARBA" id="ARBA00022801"/>
    </source>
</evidence>
<evidence type="ECO:0000256" key="2">
    <source>
        <dbReference type="ARBA" id="ARBA00022723"/>
    </source>
</evidence>
<evidence type="ECO:0000256" key="5">
    <source>
        <dbReference type="PIRSR" id="PIRSR623088-3"/>
    </source>
</evidence>
<keyword evidence="1" id="KW-0140">cGMP</keyword>
<comment type="caution">
    <text evidence="8">The sequence shown here is derived from an EMBL/GenBank/DDBJ whole genome shotgun (WGS) entry which is preliminary data.</text>
</comment>
<evidence type="ECO:0000256" key="4">
    <source>
        <dbReference type="PIRSR" id="PIRSR623088-1"/>
    </source>
</evidence>
<feature type="binding site" evidence="5">
    <location>
        <position position="1437"/>
    </location>
    <ligand>
        <name>Zn(2+)</name>
        <dbReference type="ChEBI" id="CHEBI:29105"/>
        <label>1</label>
    </ligand>
</feature>
<dbReference type="Pfam" id="PF00233">
    <property type="entry name" value="PDEase_I"/>
    <property type="match status" value="1"/>
</dbReference>
<dbReference type="CDD" id="cd00077">
    <property type="entry name" value="HDc"/>
    <property type="match status" value="1"/>
</dbReference>
<dbReference type="SMART" id="SM00471">
    <property type="entry name" value="HDc"/>
    <property type="match status" value="1"/>
</dbReference>
<evidence type="ECO:0000259" key="7">
    <source>
        <dbReference type="PROSITE" id="PS51845"/>
    </source>
</evidence>
<dbReference type="PROSITE" id="PS00126">
    <property type="entry name" value="PDEASE_I_1"/>
    <property type="match status" value="1"/>
</dbReference>
<organism evidence="8 9">
    <name type="scientific">Stentor coeruleus</name>
    <dbReference type="NCBI Taxonomy" id="5963"/>
    <lineage>
        <taxon>Eukaryota</taxon>
        <taxon>Sar</taxon>
        <taxon>Alveolata</taxon>
        <taxon>Ciliophora</taxon>
        <taxon>Postciliodesmatophora</taxon>
        <taxon>Heterotrichea</taxon>
        <taxon>Heterotrichida</taxon>
        <taxon>Stentoridae</taxon>
        <taxon>Stentor</taxon>
    </lineage>
</organism>
<keyword evidence="2 5" id="KW-0479">Metal-binding</keyword>
<dbReference type="Pfam" id="PF01590">
    <property type="entry name" value="GAF"/>
    <property type="match status" value="3"/>
</dbReference>
<proteinExistence type="inferred from homology"/>
<dbReference type="EMBL" id="MPUH01000097">
    <property type="protein sequence ID" value="OMJ90718.1"/>
    <property type="molecule type" value="Genomic_DNA"/>
</dbReference>
<keyword evidence="3 6" id="KW-0378">Hydrolase</keyword>
<dbReference type="Gene3D" id="1.10.1300.10">
    <property type="entry name" value="3'5'-cyclic nucleotide phosphodiesterase, catalytic domain"/>
    <property type="match status" value="1"/>
</dbReference>
<dbReference type="Proteomes" id="UP000187209">
    <property type="component" value="Unassembled WGS sequence"/>
</dbReference>
<dbReference type="InterPro" id="IPR002073">
    <property type="entry name" value="PDEase_catalytic_dom"/>
</dbReference>
<evidence type="ECO:0000313" key="9">
    <source>
        <dbReference type="Proteomes" id="UP000187209"/>
    </source>
</evidence>
<dbReference type="InterPro" id="IPR023174">
    <property type="entry name" value="PDEase_CS"/>
</dbReference>
<dbReference type="SMART" id="SM00065">
    <property type="entry name" value="GAF"/>
    <property type="match status" value="2"/>
</dbReference>
<feature type="domain" description="PDEase" evidence="7">
    <location>
        <begin position="1317"/>
        <end position="1647"/>
    </location>
</feature>
<feature type="active site" description="Proton donor" evidence="4">
    <location>
        <position position="1396"/>
    </location>
</feature>
<dbReference type="GO" id="GO:0007165">
    <property type="term" value="P:signal transduction"/>
    <property type="evidence" value="ECO:0007669"/>
    <property type="project" value="InterPro"/>
</dbReference>
<dbReference type="InterPro" id="IPR003018">
    <property type="entry name" value="GAF"/>
</dbReference>
<feature type="binding site" evidence="5">
    <location>
        <position position="1437"/>
    </location>
    <ligand>
        <name>Zn(2+)</name>
        <dbReference type="ChEBI" id="CHEBI:29105"/>
        <label>2</label>
    </ligand>
</feature>
<sequence length="1652" mass="189791">MNDNSMKKLYRRFTGLSSQSKASYGLPSSRNPSESLQMKEFEYLAKIINPKTCSKKTFYSISGSLFALKTNACWVELFLLKKNKLKVCGEHQGLRFLELDDKESLPAYVAVHKEPVIVTNPHTSVFLKSFRTSIKGISALTLREIKLTCTACVPLFDNEKQLYGCVQLYNKIDANRCQTFFTEDDLEKVNSTGIVIGEILKTHLEYSSLKQKNFKLIKILDQQNSLWSASNSLYKRQNTLYKLIDILSSQKFIDRILLKLITKVMQCTDLALFLCHDSKIKLYESYGKNGQYEILSNLIEYSCFVLKKALNIRDLSVEPLVNCDLNKYSSCLIVPGVFKSGQAYVLCFLKTQKDFLNVDLKYAEKIMDSIKNINFLMLGGKGRINLTDFRQECNLLQKFSIPSYLEFYDFYTFFSEIKEKLIDIVELSSCSIYVADQITDELWTQNSSSSSSLFFPYSANTLIGYTYMHNQIIILPSNSNYELSDCDAFKDKFVLSLPIRSNKFKNPVLGVIICIKKSKAFTDSDSWVLEKYSESIANALENIYISNLSSINLNTPIFSNNASPCNSPRSLFRAINMRNSDITKIDLKKESINLGIFINELLDFMTKSLKEFPKIEKYFKIVKDLQEPNVFISKLHKALDCQRSELYFVADYNYRISKLGQSKRIESNELAKYCILKKKFAYVSRDKIYPNDEGLSLICKDFFKTEGEKSIMMIPVMNSSSSIIGVLVLHNFLQDLSETSIECLKSLGAIVGALYSQKEPKIWENLTEKNRSQYVLQQWSKTIIEVSKSCISNMISCKNSICALKTEHDLDKILKIGMTILSASTISSKSSLKIYKNNKLIKITCQEILIKDISHNKLQKFKTYSNQKSYSRIFQSSQSAYYFPISSKTIFGYLKISTLKSMLKETSKKFATISQNHIFLLQDLCTFLPGFFQEYPSVSLESRSKLSNFFQIIAFKYSPSNLYLAVQTAIKSLVNSERAIVYIYEEGKFSIPEQGADMEIPSNFSISEDQVLLNEVMASNSSINLENAYEDTRFDTQLDKITAYKTLSLLCVGLNYAGQKIGCIEAINKFTGTFTHNDQELLENFSEIVSVMLQIINTLQKNLEDHFQLLAISNSMQSYNLVFSDSGKIVYCNKPTEGIFDKTIEEVKDLMYNEWMRPNEGLIDDMMSVFNGENNGIRKVSQKIRKSENDSAFTTVNYRISLLDHFSHEYFSAVLLSIEDASAIESLYNEFKTVQENVREFVSPLRLETKLQKSLKALSLIEKGIDNAEIKESLSQIISSLQGGHLKKPTLLINGSDKDMAKITSILDMPMDLNLQKSISMLDGLDEMIVLDSRISLEDLRNWELNAFQIEDQFEYIYCMLNDFDLIRHYKIKNTTLFNFITKIKDKSNFWNNPFHNFRHCFNVMHGVYMLLASTTAGSYFTSLQIFGLLIASICHDVDHRGRTNMFEVFSQSELANRYHDKSVLERHHAAVTFYTLHEEGCNVLEALNRETYMLIRKTIISAILATDMAKHLRILDEMNTRFKQLGEKKMGSLENDADKLGQFFVHCGDLWHPCKPYSIYEVWSILVCQEFSDQYQEEMKLGVPLTSFMKDLDKPKVYYGNEIGFLTYVVKPLWECCQLFLSPDIDRLVENINHNIEIMKKKQAEWKEAEE</sequence>
<comment type="cofactor">
    <cofactor evidence="6">
        <name>a divalent metal cation</name>
        <dbReference type="ChEBI" id="CHEBI:60240"/>
    </cofactor>
    <text evidence="6">Binds 2 divalent metal cations per subunit. Site 1 may preferentially bind zinc ions, while site 2 has a preference for magnesium and/or manganese ions.</text>
</comment>
<dbReference type="PANTHER" id="PTHR11347">
    <property type="entry name" value="CYCLIC NUCLEOTIDE PHOSPHODIESTERASE"/>
    <property type="match status" value="1"/>
</dbReference>
<comment type="similarity">
    <text evidence="6">Belongs to the cyclic nucleotide phosphodiesterase family.</text>
</comment>
<feature type="binding site" evidence="5">
    <location>
        <position position="1550"/>
    </location>
    <ligand>
        <name>Zn(2+)</name>
        <dbReference type="ChEBI" id="CHEBI:29105"/>
        <label>1</label>
    </ligand>
</feature>
<dbReference type="InterPro" id="IPR003607">
    <property type="entry name" value="HD/PDEase_dom"/>
</dbReference>
<dbReference type="Gene3D" id="3.30.450.40">
    <property type="match status" value="3"/>
</dbReference>
<dbReference type="SUPFAM" id="SSF109604">
    <property type="entry name" value="HD-domain/PDEase-like"/>
    <property type="match status" value="1"/>
</dbReference>
<dbReference type="EC" id="3.1.4.-" evidence="6"/>
<gene>
    <name evidence="8" type="ORF">SteCoe_6894</name>
</gene>
<keyword evidence="9" id="KW-1185">Reference proteome</keyword>
<dbReference type="GO" id="GO:0046872">
    <property type="term" value="F:metal ion binding"/>
    <property type="evidence" value="ECO:0007669"/>
    <property type="project" value="UniProtKB-KW"/>
</dbReference>
<dbReference type="OrthoDB" id="189220at2759"/>
<dbReference type="InterPro" id="IPR036971">
    <property type="entry name" value="PDEase_catalytic_dom_sf"/>
</dbReference>
<feature type="binding site" evidence="5">
    <location>
        <position position="1436"/>
    </location>
    <ligand>
        <name>Zn(2+)</name>
        <dbReference type="ChEBI" id="CHEBI:29105"/>
        <label>1</label>
    </ligand>
</feature>
<evidence type="ECO:0000313" key="8">
    <source>
        <dbReference type="EMBL" id="OMJ90718.1"/>
    </source>
</evidence>
<accession>A0A1R2CNY2</accession>
<evidence type="ECO:0000256" key="6">
    <source>
        <dbReference type="RuleBase" id="RU363067"/>
    </source>
</evidence>
<dbReference type="InterPro" id="IPR029016">
    <property type="entry name" value="GAF-like_dom_sf"/>
</dbReference>
<dbReference type="SUPFAM" id="SSF55781">
    <property type="entry name" value="GAF domain-like"/>
    <property type="match status" value="3"/>
</dbReference>
<dbReference type="GO" id="GO:0004114">
    <property type="term" value="F:3',5'-cyclic-nucleotide phosphodiesterase activity"/>
    <property type="evidence" value="ECO:0007669"/>
    <property type="project" value="InterPro"/>
</dbReference>
<evidence type="ECO:0000256" key="1">
    <source>
        <dbReference type="ARBA" id="ARBA00022535"/>
    </source>
</evidence>
<feature type="binding site" evidence="5">
    <location>
        <position position="1400"/>
    </location>
    <ligand>
        <name>Zn(2+)</name>
        <dbReference type="ChEBI" id="CHEBI:29105"/>
        <label>1</label>
    </ligand>
</feature>
<reference evidence="8 9" key="1">
    <citation type="submission" date="2016-11" db="EMBL/GenBank/DDBJ databases">
        <title>The macronuclear genome of Stentor coeruleus: a giant cell with tiny introns.</title>
        <authorList>
            <person name="Slabodnick M."/>
            <person name="Ruby J.G."/>
            <person name="Reiff S.B."/>
            <person name="Swart E.C."/>
            <person name="Gosai S."/>
            <person name="Prabakaran S."/>
            <person name="Witkowska E."/>
            <person name="Larue G.E."/>
            <person name="Fisher S."/>
            <person name="Freeman R.M."/>
            <person name="Gunawardena J."/>
            <person name="Chu W."/>
            <person name="Stover N.A."/>
            <person name="Gregory B.D."/>
            <person name="Nowacki M."/>
            <person name="Derisi J."/>
            <person name="Roy S.W."/>
            <person name="Marshall W.F."/>
            <person name="Sood P."/>
        </authorList>
    </citation>
    <scope>NUCLEOTIDE SEQUENCE [LARGE SCALE GENOMIC DNA]</scope>
    <source>
        <strain evidence="8">WM001</strain>
    </source>
</reference>
<dbReference type="PRINTS" id="PR00387">
    <property type="entry name" value="PDIESTERASE1"/>
</dbReference>
<dbReference type="InterPro" id="IPR023088">
    <property type="entry name" value="PDEase"/>
</dbReference>
<dbReference type="PROSITE" id="PS51845">
    <property type="entry name" value="PDEASE_I_2"/>
    <property type="match status" value="1"/>
</dbReference>